<dbReference type="SUPFAM" id="SSF55874">
    <property type="entry name" value="ATPase domain of HSP90 chaperone/DNA topoisomerase II/histidine kinase"/>
    <property type="match status" value="1"/>
</dbReference>
<evidence type="ECO:0000256" key="4">
    <source>
        <dbReference type="SAM" id="MobiDB-lite"/>
    </source>
</evidence>
<keyword evidence="5" id="KW-0472">Membrane</keyword>
<dbReference type="RefSeq" id="WP_176066143.1">
    <property type="nucleotide sequence ID" value="NZ_BJTG01000006.1"/>
</dbReference>
<dbReference type="AlphaFoldDB" id="A0A7I9VNN3"/>
<dbReference type="SMART" id="SM00388">
    <property type="entry name" value="HisKA"/>
    <property type="match status" value="1"/>
</dbReference>
<keyword evidence="5" id="KW-1133">Transmembrane helix</keyword>
<dbReference type="PANTHER" id="PTHR43065">
    <property type="entry name" value="SENSOR HISTIDINE KINASE"/>
    <property type="match status" value="1"/>
</dbReference>
<dbReference type="Pfam" id="PF02518">
    <property type="entry name" value="HATPase_c"/>
    <property type="match status" value="1"/>
</dbReference>
<dbReference type="Gene3D" id="1.10.287.130">
    <property type="match status" value="1"/>
</dbReference>
<feature type="domain" description="Histidine kinase" evidence="6">
    <location>
        <begin position="213"/>
        <end position="429"/>
    </location>
</feature>
<comment type="catalytic activity">
    <reaction evidence="1">
        <text>ATP + protein L-histidine = ADP + protein N-phospho-L-histidine.</text>
        <dbReference type="EC" id="2.7.13.3"/>
    </reaction>
</comment>
<keyword evidence="8" id="KW-1185">Reference proteome</keyword>
<dbReference type="EMBL" id="BJTG01000006">
    <property type="protein sequence ID" value="GEJ58011.1"/>
    <property type="molecule type" value="Genomic_DNA"/>
</dbReference>
<evidence type="ECO:0000256" key="2">
    <source>
        <dbReference type="ARBA" id="ARBA00012438"/>
    </source>
</evidence>
<dbReference type="InterPro" id="IPR003661">
    <property type="entry name" value="HisK_dim/P_dom"/>
</dbReference>
<feature type="transmembrane region" description="Helical" evidence="5">
    <location>
        <begin position="124"/>
        <end position="143"/>
    </location>
</feature>
<dbReference type="GO" id="GO:0000155">
    <property type="term" value="F:phosphorelay sensor kinase activity"/>
    <property type="evidence" value="ECO:0007669"/>
    <property type="project" value="InterPro"/>
</dbReference>
<evidence type="ECO:0000259" key="6">
    <source>
        <dbReference type="PROSITE" id="PS50109"/>
    </source>
</evidence>
<evidence type="ECO:0000256" key="5">
    <source>
        <dbReference type="SAM" id="Phobius"/>
    </source>
</evidence>
<dbReference type="InterPro" id="IPR003594">
    <property type="entry name" value="HATPase_dom"/>
</dbReference>
<dbReference type="PANTHER" id="PTHR43065:SF42">
    <property type="entry name" value="TWO-COMPONENT SENSOR PPRA"/>
    <property type="match status" value="1"/>
</dbReference>
<feature type="transmembrane region" description="Helical" evidence="5">
    <location>
        <begin position="72"/>
        <end position="94"/>
    </location>
</feature>
<protein>
    <recommendedName>
        <fullName evidence="2">histidine kinase</fullName>
        <ecNumber evidence="2">2.7.13.3</ecNumber>
    </recommendedName>
</protein>
<accession>A0A7I9VNN3</accession>
<keyword evidence="5" id="KW-0812">Transmembrane</keyword>
<dbReference type="InterPro" id="IPR036097">
    <property type="entry name" value="HisK_dim/P_sf"/>
</dbReference>
<dbReference type="Proteomes" id="UP000503640">
    <property type="component" value="Unassembled WGS sequence"/>
</dbReference>
<evidence type="ECO:0000256" key="3">
    <source>
        <dbReference type="ARBA" id="ARBA00022553"/>
    </source>
</evidence>
<reference evidence="8" key="1">
    <citation type="journal article" date="2020" name="Appl. Environ. Microbiol.">
        <title>Diazotrophic Anaeromyxobacter Isolates from Soils.</title>
        <authorList>
            <person name="Masuda Y."/>
            <person name="Yamanaka H."/>
            <person name="Xu Z.X."/>
            <person name="Shiratori Y."/>
            <person name="Aono T."/>
            <person name="Amachi S."/>
            <person name="Senoo K."/>
            <person name="Itoh H."/>
        </authorList>
    </citation>
    <scope>NUCLEOTIDE SEQUENCE [LARGE SCALE GENOMIC DNA]</scope>
    <source>
        <strain evidence="8">R267</strain>
    </source>
</reference>
<dbReference type="SUPFAM" id="SSF47384">
    <property type="entry name" value="Homodimeric domain of signal transducing histidine kinase"/>
    <property type="match status" value="1"/>
</dbReference>
<comment type="caution">
    <text evidence="7">The sequence shown here is derived from an EMBL/GenBank/DDBJ whole genome shotgun (WGS) entry which is preliminary data.</text>
</comment>
<dbReference type="CDD" id="cd00082">
    <property type="entry name" value="HisKA"/>
    <property type="match status" value="1"/>
</dbReference>
<feature type="transmembrane region" description="Helical" evidence="5">
    <location>
        <begin position="48"/>
        <end position="65"/>
    </location>
</feature>
<feature type="transmembrane region" description="Helical" evidence="5">
    <location>
        <begin position="149"/>
        <end position="171"/>
    </location>
</feature>
<evidence type="ECO:0000313" key="8">
    <source>
        <dbReference type="Proteomes" id="UP000503640"/>
    </source>
</evidence>
<dbReference type="Pfam" id="PF00512">
    <property type="entry name" value="HisKA"/>
    <property type="match status" value="1"/>
</dbReference>
<dbReference type="InterPro" id="IPR004358">
    <property type="entry name" value="Sig_transdc_His_kin-like_C"/>
</dbReference>
<feature type="region of interest" description="Disordered" evidence="4">
    <location>
        <begin position="428"/>
        <end position="447"/>
    </location>
</feature>
<evidence type="ECO:0000256" key="1">
    <source>
        <dbReference type="ARBA" id="ARBA00000085"/>
    </source>
</evidence>
<keyword evidence="3" id="KW-0597">Phosphoprotein</keyword>
<dbReference type="PRINTS" id="PR00344">
    <property type="entry name" value="BCTRLSENSOR"/>
</dbReference>
<gene>
    <name evidence="7" type="ORF">AMYX_27520</name>
</gene>
<dbReference type="InterPro" id="IPR036890">
    <property type="entry name" value="HATPase_C_sf"/>
</dbReference>
<name>A0A7I9VNN3_9BACT</name>
<evidence type="ECO:0000313" key="7">
    <source>
        <dbReference type="EMBL" id="GEJ58011.1"/>
    </source>
</evidence>
<sequence length="447" mass="46494">MPLPLRNCSQASARLMTHRRRAVAVAAALVGSFLPVDLAQATGGQAAAAVRVLWVAMLLGAIPALRPERPRLAAAAGQLLGLASGAALVAIVAVTGGADGVYFNFLLALPLAVMVVSPEQPASAALASAVTTVGGAVLLWSSGHPALDLATWLLMSVAAGSLALWGTFLYLRAWATEVASEHACVWATEELARSERRRASAEKLATVGRLAAGIAHEINNPLAYAKGNVEWLAESLPAGRCPPAQLLEVLADTGRGLDHIARVVSDLQAFAREDREAPGPCAVPELVEDALRLASARVRDVADLRVEVEDGLPQVRAHARRVSQAVLNLVVNAADAVQAGGAGRDRRILVRARAAGDEVLIEVEDSGPGLSAEAAEHLFEPFFTTKGERGTGLGLVLSRENVMASGGLLEHEPAHGGGALFRIRLRSADASSGSSEPEQRAPRLGTG</sequence>
<dbReference type="PROSITE" id="PS50109">
    <property type="entry name" value="HIS_KIN"/>
    <property type="match status" value="1"/>
</dbReference>
<organism evidence="7 8">
    <name type="scientific">Anaeromyxobacter diazotrophicus</name>
    <dbReference type="NCBI Taxonomy" id="2590199"/>
    <lineage>
        <taxon>Bacteria</taxon>
        <taxon>Pseudomonadati</taxon>
        <taxon>Myxococcota</taxon>
        <taxon>Myxococcia</taxon>
        <taxon>Myxococcales</taxon>
        <taxon>Cystobacterineae</taxon>
        <taxon>Anaeromyxobacteraceae</taxon>
        <taxon>Anaeromyxobacter</taxon>
    </lineage>
</organism>
<dbReference type="EC" id="2.7.13.3" evidence="2"/>
<dbReference type="Gene3D" id="3.30.565.10">
    <property type="entry name" value="Histidine kinase-like ATPase, C-terminal domain"/>
    <property type="match status" value="1"/>
</dbReference>
<dbReference type="SMART" id="SM00387">
    <property type="entry name" value="HATPase_c"/>
    <property type="match status" value="1"/>
</dbReference>
<dbReference type="InterPro" id="IPR005467">
    <property type="entry name" value="His_kinase_dom"/>
</dbReference>
<proteinExistence type="predicted"/>